<feature type="non-terminal residue" evidence="1">
    <location>
        <position position="67"/>
    </location>
</feature>
<dbReference type="EMBL" id="BTSY01000005">
    <property type="protein sequence ID" value="GMT29895.1"/>
    <property type="molecule type" value="Genomic_DNA"/>
</dbReference>
<evidence type="ECO:0000313" key="1">
    <source>
        <dbReference type="EMBL" id="GMT29895.1"/>
    </source>
</evidence>
<dbReference type="AlphaFoldDB" id="A0AAV5WHC2"/>
<gene>
    <name evidence="1" type="ORF">PFISCL1PPCAC_21192</name>
</gene>
<sequence length="67" mass="7948">LRNVLNINEFRNLDVMVLNKFNESDLRDLIEYCTGIRCTHSLIFSSRPSDIYYTTHAFSNESLREMM</sequence>
<keyword evidence="2" id="KW-1185">Reference proteome</keyword>
<reference evidence="1" key="1">
    <citation type="submission" date="2023-10" db="EMBL/GenBank/DDBJ databases">
        <title>Genome assembly of Pristionchus species.</title>
        <authorList>
            <person name="Yoshida K."/>
            <person name="Sommer R.J."/>
        </authorList>
    </citation>
    <scope>NUCLEOTIDE SEQUENCE</scope>
    <source>
        <strain evidence="1">RS5133</strain>
    </source>
</reference>
<protein>
    <submittedName>
        <fullName evidence="1">Uncharacterized protein</fullName>
    </submittedName>
</protein>
<dbReference type="Proteomes" id="UP001432322">
    <property type="component" value="Unassembled WGS sequence"/>
</dbReference>
<name>A0AAV5WHC2_9BILA</name>
<evidence type="ECO:0000313" key="2">
    <source>
        <dbReference type="Proteomes" id="UP001432322"/>
    </source>
</evidence>
<organism evidence="1 2">
    <name type="scientific">Pristionchus fissidentatus</name>
    <dbReference type="NCBI Taxonomy" id="1538716"/>
    <lineage>
        <taxon>Eukaryota</taxon>
        <taxon>Metazoa</taxon>
        <taxon>Ecdysozoa</taxon>
        <taxon>Nematoda</taxon>
        <taxon>Chromadorea</taxon>
        <taxon>Rhabditida</taxon>
        <taxon>Rhabditina</taxon>
        <taxon>Diplogasteromorpha</taxon>
        <taxon>Diplogasteroidea</taxon>
        <taxon>Neodiplogasteridae</taxon>
        <taxon>Pristionchus</taxon>
    </lineage>
</organism>
<comment type="caution">
    <text evidence="1">The sequence shown here is derived from an EMBL/GenBank/DDBJ whole genome shotgun (WGS) entry which is preliminary data.</text>
</comment>
<accession>A0AAV5WHC2</accession>
<proteinExistence type="predicted"/>
<feature type="non-terminal residue" evidence="1">
    <location>
        <position position="1"/>
    </location>
</feature>